<dbReference type="GO" id="GO:0016758">
    <property type="term" value="F:hexosyltransferase activity"/>
    <property type="evidence" value="ECO:0007669"/>
    <property type="project" value="UniProtKB-ARBA"/>
</dbReference>
<proteinExistence type="predicted"/>
<reference evidence="2" key="1">
    <citation type="submission" date="2025-08" db="UniProtKB">
        <authorList>
            <consortium name="Ensembl"/>
        </authorList>
    </citation>
    <scope>IDENTIFICATION</scope>
</reference>
<dbReference type="InterPro" id="IPR001173">
    <property type="entry name" value="Glyco_trans_2-like"/>
</dbReference>
<feature type="domain" description="Glycosyltransferase 2-like" evidence="1">
    <location>
        <begin position="17"/>
        <end position="188"/>
    </location>
</feature>
<gene>
    <name evidence="2" type="primary">B3gntl1</name>
</gene>
<dbReference type="Gene3D" id="3.90.550.10">
    <property type="entry name" value="Spore Coat Polysaccharide Biosynthesis Protein SpsA, Chain A"/>
    <property type="match status" value="1"/>
</dbReference>
<dbReference type="CDD" id="cd06913">
    <property type="entry name" value="beta3GnTL1_like"/>
    <property type="match status" value="1"/>
</dbReference>
<protein>
    <submittedName>
        <fullName evidence="2">UDP-GlcNAc:betaGal beta-1,3-N-acetylglucosaminyltransferase-like 1</fullName>
    </submittedName>
</protein>
<dbReference type="Ensembl" id="ENSCGRT00001032441.1">
    <property type="protein sequence ID" value="ENSCGRP00001028193.1"/>
    <property type="gene ID" value="ENSCGRG00001024981.1"/>
</dbReference>
<dbReference type="AlphaFoldDB" id="A0A8C2N4I9"/>
<sequence length="256" mass="28757">MQLPKDATGHSPLASVSIILPVHNAEQWLDECLASVLQQDFEGTMELSVFNDASKDKSMTIIEKWKMKLEDSGISVVIGGHDSPSPRGVGYSKNQAIAQSTGSYLCFLDSDDVMMPQRVRLQHEAAVQHPTSIIGCQVRRDPSDSTERYTRWINQLTSDQLLTQVFTSHGPTVIMPTWFCSRAWFSHVGPFDEGGQGVPEDLLLFYEHLRRGGGVFRVDHKLLLYRYHPYAATHSVLDKLDPAMHMKQIQSTVQLC</sequence>
<dbReference type="Pfam" id="PF00535">
    <property type="entry name" value="Glycos_transf_2"/>
    <property type="match status" value="1"/>
</dbReference>
<organism evidence="2 3">
    <name type="scientific">Cricetulus griseus</name>
    <name type="common">Chinese hamster</name>
    <name type="synonym">Cricetulus barabensis griseus</name>
    <dbReference type="NCBI Taxonomy" id="10029"/>
    <lineage>
        <taxon>Eukaryota</taxon>
        <taxon>Metazoa</taxon>
        <taxon>Chordata</taxon>
        <taxon>Craniata</taxon>
        <taxon>Vertebrata</taxon>
        <taxon>Euteleostomi</taxon>
        <taxon>Mammalia</taxon>
        <taxon>Eutheria</taxon>
        <taxon>Euarchontoglires</taxon>
        <taxon>Glires</taxon>
        <taxon>Rodentia</taxon>
        <taxon>Myomorpha</taxon>
        <taxon>Muroidea</taxon>
        <taxon>Cricetidae</taxon>
        <taxon>Cricetinae</taxon>
        <taxon>Cricetulus</taxon>
    </lineage>
</organism>
<dbReference type="PANTHER" id="PTHR22916:SF3">
    <property type="entry name" value="UDP-GLCNAC:BETAGAL BETA-1,3-N-ACETYLGLUCOSAMINYLTRANSFERASE-LIKE PROTEIN 1"/>
    <property type="match status" value="1"/>
</dbReference>
<dbReference type="Proteomes" id="UP000694386">
    <property type="component" value="Unplaced"/>
</dbReference>
<accession>A0A8C2N4I9</accession>
<reference evidence="2" key="2">
    <citation type="submission" date="2025-09" db="UniProtKB">
        <authorList>
            <consortium name="Ensembl"/>
        </authorList>
    </citation>
    <scope>IDENTIFICATION</scope>
</reference>
<evidence type="ECO:0000313" key="3">
    <source>
        <dbReference type="Proteomes" id="UP000694386"/>
    </source>
</evidence>
<dbReference type="InterPro" id="IPR029044">
    <property type="entry name" value="Nucleotide-diphossugar_trans"/>
</dbReference>
<name>A0A8C2N4I9_CRIGR</name>
<dbReference type="SUPFAM" id="SSF53448">
    <property type="entry name" value="Nucleotide-diphospho-sugar transferases"/>
    <property type="match status" value="1"/>
</dbReference>
<evidence type="ECO:0000259" key="1">
    <source>
        <dbReference type="Pfam" id="PF00535"/>
    </source>
</evidence>
<evidence type="ECO:0000313" key="2">
    <source>
        <dbReference type="Ensembl" id="ENSCGRP00001028193.1"/>
    </source>
</evidence>
<dbReference type="PANTHER" id="PTHR22916">
    <property type="entry name" value="GLYCOSYLTRANSFERASE"/>
    <property type="match status" value="1"/>
</dbReference>